<dbReference type="AlphaFoldDB" id="A0AAP0JGX5"/>
<dbReference type="EMBL" id="JBBNAG010000005">
    <property type="protein sequence ID" value="KAK9132810.1"/>
    <property type="molecule type" value="Genomic_DNA"/>
</dbReference>
<evidence type="ECO:0000256" key="1">
    <source>
        <dbReference type="ARBA" id="ARBA00022737"/>
    </source>
</evidence>
<organism evidence="3 4">
    <name type="scientific">Stephania cephalantha</name>
    <dbReference type="NCBI Taxonomy" id="152367"/>
    <lineage>
        <taxon>Eukaryota</taxon>
        <taxon>Viridiplantae</taxon>
        <taxon>Streptophyta</taxon>
        <taxon>Embryophyta</taxon>
        <taxon>Tracheophyta</taxon>
        <taxon>Spermatophyta</taxon>
        <taxon>Magnoliopsida</taxon>
        <taxon>Ranunculales</taxon>
        <taxon>Menispermaceae</taxon>
        <taxon>Menispermoideae</taxon>
        <taxon>Cissampelideae</taxon>
        <taxon>Stephania</taxon>
    </lineage>
</organism>
<dbReference type="InterPro" id="IPR011990">
    <property type="entry name" value="TPR-like_helical_dom_sf"/>
</dbReference>
<dbReference type="Pfam" id="PF01535">
    <property type="entry name" value="PPR"/>
    <property type="match status" value="1"/>
</dbReference>
<keyword evidence="1" id="KW-0677">Repeat</keyword>
<sequence>MPKRDAASLNTLIDGLAQGSPTRDALGLFKRMRVEGVRANEVTVLGALLACSQLGPWWRGRCGGVCGEEGLDGNVQVCNPLIDVYVKCGQ</sequence>
<accession>A0AAP0JGX5</accession>
<keyword evidence="4" id="KW-1185">Reference proteome</keyword>
<evidence type="ECO:0000256" key="2">
    <source>
        <dbReference type="PROSITE-ProRule" id="PRU00708"/>
    </source>
</evidence>
<feature type="repeat" description="PPR" evidence="2">
    <location>
        <begin position="5"/>
        <end position="39"/>
    </location>
</feature>
<dbReference type="Gene3D" id="1.25.40.10">
    <property type="entry name" value="Tetratricopeptide repeat domain"/>
    <property type="match status" value="1"/>
</dbReference>
<evidence type="ECO:0008006" key="5">
    <source>
        <dbReference type="Google" id="ProtNLM"/>
    </source>
</evidence>
<reference evidence="3 4" key="1">
    <citation type="submission" date="2024-01" db="EMBL/GenBank/DDBJ databases">
        <title>Genome assemblies of Stephania.</title>
        <authorList>
            <person name="Yang L."/>
        </authorList>
    </citation>
    <scope>NUCLEOTIDE SEQUENCE [LARGE SCALE GENOMIC DNA]</scope>
    <source>
        <strain evidence="3">JXDWG</strain>
        <tissue evidence="3">Leaf</tissue>
    </source>
</reference>
<dbReference type="InterPro" id="IPR046960">
    <property type="entry name" value="PPR_At4g14850-like_plant"/>
</dbReference>
<protein>
    <recommendedName>
        <fullName evidence="5">Pentatricopeptide repeat-containing protein</fullName>
    </recommendedName>
</protein>
<dbReference type="PROSITE" id="PS51375">
    <property type="entry name" value="PPR"/>
    <property type="match status" value="1"/>
</dbReference>
<name>A0AAP0JGX5_9MAGN</name>
<dbReference type="PANTHER" id="PTHR47926">
    <property type="entry name" value="PENTATRICOPEPTIDE REPEAT-CONTAINING PROTEIN"/>
    <property type="match status" value="1"/>
</dbReference>
<comment type="caution">
    <text evidence="3">The sequence shown here is derived from an EMBL/GenBank/DDBJ whole genome shotgun (WGS) entry which is preliminary data.</text>
</comment>
<dbReference type="PANTHER" id="PTHR47926:SF408">
    <property type="entry name" value="DYW DOMAIN-CONTAINING PROTEIN"/>
    <property type="match status" value="1"/>
</dbReference>
<dbReference type="NCBIfam" id="TIGR00756">
    <property type="entry name" value="PPR"/>
    <property type="match status" value="1"/>
</dbReference>
<dbReference type="Proteomes" id="UP001419268">
    <property type="component" value="Unassembled WGS sequence"/>
</dbReference>
<dbReference type="InterPro" id="IPR002885">
    <property type="entry name" value="PPR_rpt"/>
</dbReference>
<gene>
    <name evidence="3" type="ORF">Scep_012338</name>
</gene>
<proteinExistence type="predicted"/>
<dbReference type="GO" id="GO:0009451">
    <property type="term" value="P:RNA modification"/>
    <property type="evidence" value="ECO:0007669"/>
    <property type="project" value="InterPro"/>
</dbReference>
<evidence type="ECO:0000313" key="3">
    <source>
        <dbReference type="EMBL" id="KAK9132810.1"/>
    </source>
</evidence>
<evidence type="ECO:0000313" key="4">
    <source>
        <dbReference type="Proteomes" id="UP001419268"/>
    </source>
</evidence>
<dbReference type="GO" id="GO:0003723">
    <property type="term" value="F:RNA binding"/>
    <property type="evidence" value="ECO:0007669"/>
    <property type="project" value="InterPro"/>
</dbReference>